<dbReference type="CDD" id="cd02947">
    <property type="entry name" value="TRX_family"/>
    <property type="match status" value="1"/>
</dbReference>
<comment type="similarity">
    <text evidence="1 7">Belongs to the thioredoxin family.</text>
</comment>
<dbReference type="InterPro" id="IPR036249">
    <property type="entry name" value="Thioredoxin-like_sf"/>
</dbReference>
<dbReference type="PRINTS" id="PR00421">
    <property type="entry name" value="THIOREDOXIN"/>
</dbReference>
<dbReference type="GO" id="GO:0015035">
    <property type="term" value="F:protein-disulfide reductase activity"/>
    <property type="evidence" value="ECO:0007669"/>
    <property type="project" value="UniProtKB-UniRule"/>
</dbReference>
<dbReference type="Proteomes" id="UP000473278">
    <property type="component" value="Unassembled WGS sequence"/>
</dbReference>
<evidence type="ECO:0000259" key="10">
    <source>
        <dbReference type="PROSITE" id="PS51352"/>
    </source>
</evidence>
<dbReference type="InterPro" id="IPR017937">
    <property type="entry name" value="Thioredoxin_CS"/>
</dbReference>
<dbReference type="GO" id="GO:0045454">
    <property type="term" value="P:cell redox homeostasis"/>
    <property type="evidence" value="ECO:0007669"/>
    <property type="project" value="TreeGrafter"/>
</dbReference>
<accession>A0A6M1SQ80</accession>
<dbReference type="Pfam" id="PF00085">
    <property type="entry name" value="Thioredoxin"/>
    <property type="match status" value="1"/>
</dbReference>
<dbReference type="InterPro" id="IPR013766">
    <property type="entry name" value="Thioredoxin_domain"/>
</dbReference>
<evidence type="ECO:0000256" key="9">
    <source>
        <dbReference type="PIRSR" id="PIRSR000077-4"/>
    </source>
</evidence>
<dbReference type="AlphaFoldDB" id="A0A6M1SQ80"/>
<feature type="site" description="Deprotonates C-terminal active site Cys" evidence="8">
    <location>
        <position position="26"/>
    </location>
</feature>
<evidence type="ECO:0000256" key="2">
    <source>
        <dbReference type="ARBA" id="ARBA00022448"/>
    </source>
</evidence>
<dbReference type="PROSITE" id="PS51352">
    <property type="entry name" value="THIOREDOXIN_2"/>
    <property type="match status" value="1"/>
</dbReference>
<evidence type="ECO:0000256" key="8">
    <source>
        <dbReference type="PIRSR" id="PIRSR000077-1"/>
    </source>
</evidence>
<dbReference type="NCBIfam" id="TIGR01068">
    <property type="entry name" value="thioredoxin"/>
    <property type="match status" value="1"/>
</dbReference>
<gene>
    <name evidence="11" type="primary">trxA</name>
    <name evidence="11" type="ORF">G3570_12810</name>
</gene>
<dbReference type="GO" id="GO:0005829">
    <property type="term" value="C:cytosol"/>
    <property type="evidence" value="ECO:0007669"/>
    <property type="project" value="TreeGrafter"/>
</dbReference>
<protein>
    <recommendedName>
        <fullName evidence="6 7">Thioredoxin</fullName>
    </recommendedName>
</protein>
<dbReference type="InterPro" id="IPR005746">
    <property type="entry name" value="Thioredoxin"/>
</dbReference>
<keyword evidence="2" id="KW-0813">Transport</keyword>
<feature type="active site" description="Nucleophile" evidence="8">
    <location>
        <position position="32"/>
    </location>
</feature>
<evidence type="ECO:0000256" key="6">
    <source>
        <dbReference type="NCBIfam" id="TIGR01068"/>
    </source>
</evidence>
<organism evidence="11 12">
    <name type="scientific">Halalkalibaculum roseum</name>
    <dbReference type="NCBI Taxonomy" id="2709311"/>
    <lineage>
        <taxon>Bacteria</taxon>
        <taxon>Pseudomonadati</taxon>
        <taxon>Balneolota</taxon>
        <taxon>Balneolia</taxon>
        <taxon>Balneolales</taxon>
        <taxon>Balneolaceae</taxon>
        <taxon>Halalkalibaculum</taxon>
    </lineage>
</organism>
<dbReference type="FunFam" id="3.40.30.10:FF:000001">
    <property type="entry name" value="Thioredoxin"/>
    <property type="match status" value="1"/>
</dbReference>
<feature type="domain" description="Thioredoxin" evidence="10">
    <location>
        <begin position="1"/>
        <end position="108"/>
    </location>
</feature>
<evidence type="ECO:0000256" key="1">
    <source>
        <dbReference type="ARBA" id="ARBA00008987"/>
    </source>
</evidence>
<keyword evidence="3" id="KW-0249">Electron transport</keyword>
<sequence>MNKTDKSKAPSSFSEVINADTPVLVDFYTDWCGPCKMMTPILKDLKKEMGSKINIIKVDAEKNADAAIKYQVRGVPTLILFKNGRILWQQSGVVQLPQLKSIINQKLSEL</sequence>
<feature type="disulfide bond" description="Redox-active" evidence="9">
    <location>
        <begin position="32"/>
        <end position="35"/>
    </location>
</feature>
<dbReference type="PANTHER" id="PTHR45663">
    <property type="entry name" value="GEO12009P1"/>
    <property type="match status" value="1"/>
</dbReference>
<evidence type="ECO:0000256" key="5">
    <source>
        <dbReference type="ARBA" id="ARBA00023284"/>
    </source>
</evidence>
<dbReference type="RefSeq" id="WP_165143000.1">
    <property type="nucleotide sequence ID" value="NZ_JAALLT010000004.1"/>
</dbReference>
<keyword evidence="4 9" id="KW-1015">Disulfide bond</keyword>
<feature type="active site" description="Nucleophile" evidence="8">
    <location>
        <position position="35"/>
    </location>
</feature>
<keyword evidence="5 9" id="KW-0676">Redox-active center</keyword>
<dbReference type="PROSITE" id="PS00194">
    <property type="entry name" value="THIOREDOXIN_1"/>
    <property type="match status" value="1"/>
</dbReference>
<proteinExistence type="inferred from homology"/>
<dbReference type="PANTHER" id="PTHR45663:SF11">
    <property type="entry name" value="GEO12009P1"/>
    <property type="match status" value="1"/>
</dbReference>
<reference evidence="11 12" key="1">
    <citation type="submission" date="2020-02" db="EMBL/GenBank/DDBJ databases">
        <title>Balneolaceae bacterium YR4-1, complete genome.</title>
        <authorList>
            <person name="Li Y."/>
            <person name="Wu S."/>
        </authorList>
    </citation>
    <scope>NUCLEOTIDE SEQUENCE [LARGE SCALE GENOMIC DNA]</scope>
    <source>
        <strain evidence="11 12">YR4-1</strain>
    </source>
</reference>
<name>A0A6M1SQ80_9BACT</name>
<evidence type="ECO:0000313" key="12">
    <source>
        <dbReference type="Proteomes" id="UP000473278"/>
    </source>
</evidence>
<dbReference type="SUPFAM" id="SSF52833">
    <property type="entry name" value="Thioredoxin-like"/>
    <property type="match status" value="1"/>
</dbReference>
<feature type="site" description="Contributes to redox potential value" evidence="8">
    <location>
        <position position="34"/>
    </location>
</feature>
<evidence type="ECO:0000256" key="4">
    <source>
        <dbReference type="ARBA" id="ARBA00023157"/>
    </source>
</evidence>
<evidence type="ECO:0000256" key="3">
    <source>
        <dbReference type="ARBA" id="ARBA00022982"/>
    </source>
</evidence>
<comment type="caution">
    <text evidence="11">The sequence shown here is derived from an EMBL/GenBank/DDBJ whole genome shotgun (WGS) entry which is preliminary data.</text>
</comment>
<dbReference type="PIRSF" id="PIRSF000077">
    <property type="entry name" value="Thioredoxin"/>
    <property type="match status" value="1"/>
</dbReference>
<feature type="site" description="Contributes to redox potential value" evidence="8">
    <location>
        <position position="33"/>
    </location>
</feature>
<evidence type="ECO:0000313" key="11">
    <source>
        <dbReference type="EMBL" id="NGP77521.1"/>
    </source>
</evidence>
<dbReference type="EMBL" id="JAALLT010000004">
    <property type="protein sequence ID" value="NGP77521.1"/>
    <property type="molecule type" value="Genomic_DNA"/>
</dbReference>
<evidence type="ECO:0000256" key="7">
    <source>
        <dbReference type="PIRNR" id="PIRNR000077"/>
    </source>
</evidence>
<dbReference type="Gene3D" id="3.40.30.10">
    <property type="entry name" value="Glutaredoxin"/>
    <property type="match status" value="1"/>
</dbReference>
<keyword evidence="12" id="KW-1185">Reference proteome</keyword>